<keyword evidence="1" id="KW-0227">DNA damage</keyword>
<dbReference type="Pfam" id="PF21530">
    <property type="entry name" value="Pif1_2B_dom"/>
    <property type="match status" value="1"/>
</dbReference>
<sequence length="1620" mass="178098">MADSDDEIRPVASRELPASEPQNAAGVTSVVAAQIEIDRALALSTAMDEKRRRRREQAAARRARLAQDPVAAAAARERAAANRARRRKRLRDTDPEASASVQAEDTAAHAAARRRLQAGAAVAGAHGSAARADLRSRVAIDALSSDSEGSENDEETAGMEGTARPRGLCAAEIFSGVEGYDGISPPPLPGGSGWEPAVRLHGKLTHYAGPLLAAEGREASFLQAYFLDSEENGERLAAVCRAVAHGRGGQLGFGRIPVSELDTTSRGLFDAVQMLYGMLLRENNLVKQFLMARERVQEIEATTGRPVPSLRVVVHANAVSAGCHVRVYNDAASTNGEVAAVVPQSDLDVPSMPQGTGHSGELKRDVVLMVRAPPEGAAPQGILRKVSFMNSWFDPTRFPLLFPLGTDGWHDGIQKTRGGKKVSQLDFMAYHLFTREGQFAYLQRCKRLWGEYVVDQFIKVEHARLLWQRLNQKSLQCEMYSRVVDAFRDGSAATGRIGKGVLLHASHVASPRYMAENFADSMAVVRAFGKPALFGTFTCNPQWKEIQDALLPNQTPNGRPDLITRVFKMKLKELIKMIKEDNVFGYCLAFVMTIEFQKRGLPHAHWLVILRRQDVPQTADAYDKFIRAEIPKESDSPSLRAKVLKHMVHGPCGSHNFPKDLASATTATEDCYPNYRRRSPQDGGESVAFTRGNRASQIDNSWIVPYSPLLLEKFDCHINLEIVSSVAVVKYICKYIYKGPDKAMVSVVAATRDDEGGEEVGRQPRDEIQEYLDARWIAECEAVWRGLSNPVIFRDPAVMKMPVHLENQQPVFFAPGEVEGVAATAPKETKLTAFFSLMQAPDDGESPSTTDLLYADIPRYFTWQTETRKWRRRQRGVQRSSEDTPTMIGRVAGLHPSMGDVYYMRLFLYRVKGPGSFVDIRTYEGFVHPTYKDACAARQMLATNAVWDETLTEAASWKMPAALRELFASVVALNAPADVPDLLQKHYTALSEDMNYRLASRQAQGLDLDATEDDLRRIVLLDIEKHMRARNSCLQDHQILIPAARVGEDGEALEVLGEAPPPARRAGGQALAEQLPGNRDELLAAVAHRVPTLQPDQKVVWDAVSESMDGSMGRLFFLDAPGGAGKTYLAETLLNYTRGSGHIGLAVASSAIAATLMPLGRTAHSRFKIPIEINQTSFCGFTQSTDVAKMLKKTKLIVWDEASMAHRHCFEAVDRSIVDVMGPDVASQITWLVCGDFRQVPAVVPKGSIAEIIRASLRKSPLMWSRFTRMQLTTNMRVKTRADAGQAEEASLFEAFGKWLLAIGDGVIRSAVVLQTEESARGTPAQGFDLETDLRAALPLASGQGGARRRSPRPGSTAAEQCTTKIRIPRAMCLPKGSGMQELLNSVFPEMSTVNPTNAAALDAMGERMILTTLNKDVLDLNELAIDQFPGQARTYYSIDTVSDEDMELAEVYTTEFLNTIDHSSVPTHAMVLKVGMTVMLLRNLAAQNGDCNGTRYIVTRLGDNVIELRQIGTNRRILIPKIDVTTSDCGLPIKLKRRQFPIRVAFAATINKAQGATLKRLGLWLPQPVFGHGQVYVGTSRVGDPREVIVGAPAAYYDDAGYIVTNNVVFTQLLNDDAV</sequence>
<dbReference type="PANTHER" id="PTHR10492:SF57">
    <property type="entry name" value="ATP-DEPENDENT DNA HELICASE"/>
    <property type="match status" value="1"/>
</dbReference>
<dbReference type="GO" id="GO:0006310">
    <property type="term" value="P:DNA recombination"/>
    <property type="evidence" value="ECO:0007669"/>
    <property type="project" value="UniProtKB-KW"/>
</dbReference>
<dbReference type="Pfam" id="PF14214">
    <property type="entry name" value="Helitron_like_N"/>
    <property type="match status" value="1"/>
</dbReference>
<dbReference type="Gene3D" id="3.40.50.300">
    <property type="entry name" value="P-loop containing nucleotide triphosphate hydrolases"/>
    <property type="match status" value="1"/>
</dbReference>
<dbReference type="GO" id="GO:0016887">
    <property type="term" value="F:ATP hydrolysis activity"/>
    <property type="evidence" value="ECO:0007669"/>
    <property type="project" value="RHEA"/>
</dbReference>
<dbReference type="OrthoDB" id="2276331at2759"/>
<evidence type="ECO:0000256" key="1">
    <source>
        <dbReference type="RuleBase" id="RU363044"/>
    </source>
</evidence>
<gene>
    <name evidence="6" type="ORF">BU14_0071s0050</name>
</gene>
<comment type="cofactor">
    <cofactor evidence="1">
        <name>Mg(2+)</name>
        <dbReference type="ChEBI" id="CHEBI:18420"/>
    </cofactor>
</comment>
<evidence type="ECO:0000256" key="2">
    <source>
        <dbReference type="SAM" id="MobiDB-lite"/>
    </source>
</evidence>
<dbReference type="Proteomes" id="UP000218209">
    <property type="component" value="Unassembled WGS sequence"/>
</dbReference>
<evidence type="ECO:0000313" key="7">
    <source>
        <dbReference type="Proteomes" id="UP000218209"/>
    </source>
</evidence>
<feature type="region of interest" description="Disordered" evidence="2">
    <location>
        <begin position="47"/>
        <end position="112"/>
    </location>
</feature>
<dbReference type="EC" id="5.6.2.3" evidence="1"/>
<dbReference type="Pfam" id="PF05970">
    <property type="entry name" value="PIF1"/>
    <property type="match status" value="1"/>
</dbReference>
<reference evidence="6 7" key="1">
    <citation type="submission" date="2017-03" db="EMBL/GenBank/DDBJ databases">
        <title>WGS assembly of Porphyra umbilicalis.</title>
        <authorList>
            <person name="Brawley S.H."/>
            <person name="Blouin N.A."/>
            <person name="Ficko-Blean E."/>
            <person name="Wheeler G.L."/>
            <person name="Lohr M."/>
            <person name="Goodson H.V."/>
            <person name="Jenkins J.W."/>
            <person name="Blaby-Haas C.E."/>
            <person name="Helliwell K.E."/>
            <person name="Chan C."/>
            <person name="Marriage T."/>
            <person name="Bhattacharya D."/>
            <person name="Klein A.S."/>
            <person name="Badis Y."/>
            <person name="Brodie J."/>
            <person name="Cao Y."/>
            <person name="Collen J."/>
            <person name="Dittami S.M."/>
            <person name="Gachon C.M."/>
            <person name="Green B.R."/>
            <person name="Karpowicz S."/>
            <person name="Kim J.W."/>
            <person name="Kudahl U."/>
            <person name="Lin S."/>
            <person name="Michel G."/>
            <person name="Mittag M."/>
            <person name="Olson B.J."/>
            <person name="Pangilinan J."/>
            <person name="Peng Y."/>
            <person name="Qiu H."/>
            <person name="Shu S."/>
            <person name="Singer J.T."/>
            <person name="Smith A.G."/>
            <person name="Sprecher B.N."/>
            <person name="Wagner V."/>
            <person name="Wang W."/>
            <person name="Wang Z.-Y."/>
            <person name="Yan J."/>
            <person name="Yarish C."/>
            <person name="Zoeuner-Riek S."/>
            <person name="Zhuang Y."/>
            <person name="Zou Y."/>
            <person name="Lindquist E.A."/>
            <person name="Grimwood J."/>
            <person name="Barry K."/>
            <person name="Rokhsar D.S."/>
            <person name="Schmutz J."/>
            <person name="Stiller J.W."/>
            <person name="Grossman A.R."/>
            <person name="Prochnik S.E."/>
        </authorList>
    </citation>
    <scope>NUCLEOTIDE SEQUENCE [LARGE SCALE GENOMIC DNA]</scope>
    <source>
        <strain evidence="6">4086291</strain>
    </source>
</reference>
<evidence type="ECO:0000259" key="4">
    <source>
        <dbReference type="Pfam" id="PF14214"/>
    </source>
</evidence>
<dbReference type="GO" id="GO:0043139">
    <property type="term" value="F:5'-3' DNA helicase activity"/>
    <property type="evidence" value="ECO:0007669"/>
    <property type="project" value="UniProtKB-EC"/>
</dbReference>
<organism evidence="6 7">
    <name type="scientific">Porphyra umbilicalis</name>
    <name type="common">Purple laver</name>
    <name type="synonym">Red alga</name>
    <dbReference type="NCBI Taxonomy" id="2786"/>
    <lineage>
        <taxon>Eukaryota</taxon>
        <taxon>Rhodophyta</taxon>
        <taxon>Bangiophyceae</taxon>
        <taxon>Bangiales</taxon>
        <taxon>Bangiaceae</taxon>
        <taxon>Porphyra</taxon>
    </lineage>
</organism>
<dbReference type="GO" id="GO:0005524">
    <property type="term" value="F:ATP binding"/>
    <property type="evidence" value="ECO:0007669"/>
    <property type="project" value="UniProtKB-KW"/>
</dbReference>
<accession>A0A1X6PGC3</accession>
<dbReference type="GO" id="GO:0006281">
    <property type="term" value="P:DNA repair"/>
    <property type="evidence" value="ECO:0007669"/>
    <property type="project" value="UniProtKB-KW"/>
</dbReference>
<feature type="compositionally biased region" description="Acidic residues" evidence="2">
    <location>
        <begin position="148"/>
        <end position="157"/>
    </location>
</feature>
<keyword evidence="1" id="KW-0378">Hydrolase</keyword>
<dbReference type="SUPFAM" id="SSF52540">
    <property type="entry name" value="P-loop containing nucleoside triphosphate hydrolases"/>
    <property type="match status" value="2"/>
</dbReference>
<evidence type="ECO:0000313" key="6">
    <source>
        <dbReference type="EMBL" id="OSX79796.1"/>
    </source>
</evidence>
<keyword evidence="7" id="KW-1185">Reference proteome</keyword>
<dbReference type="PANTHER" id="PTHR10492">
    <property type="match status" value="1"/>
</dbReference>
<comment type="catalytic activity">
    <reaction evidence="1">
        <text>ATP + H2O = ADP + phosphate + H(+)</text>
        <dbReference type="Rhea" id="RHEA:13065"/>
        <dbReference type="ChEBI" id="CHEBI:15377"/>
        <dbReference type="ChEBI" id="CHEBI:15378"/>
        <dbReference type="ChEBI" id="CHEBI:30616"/>
        <dbReference type="ChEBI" id="CHEBI:43474"/>
        <dbReference type="ChEBI" id="CHEBI:456216"/>
        <dbReference type="EC" id="5.6.2.3"/>
    </reaction>
</comment>
<feature type="region of interest" description="Disordered" evidence="2">
    <location>
        <begin position="142"/>
        <end position="163"/>
    </location>
</feature>
<evidence type="ECO:0000259" key="5">
    <source>
        <dbReference type="Pfam" id="PF21530"/>
    </source>
</evidence>
<evidence type="ECO:0000259" key="3">
    <source>
        <dbReference type="Pfam" id="PF05970"/>
    </source>
</evidence>
<feature type="region of interest" description="Disordered" evidence="2">
    <location>
        <begin position="1"/>
        <end position="26"/>
    </location>
</feature>
<feature type="region of interest" description="Disordered" evidence="2">
    <location>
        <begin position="1341"/>
        <end position="1360"/>
    </location>
</feature>
<dbReference type="InterPro" id="IPR049163">
    <property type="entry name" value="Pif1-like_2B_dom"/>
</dbReference>
<keyword evidence="1" id="KW-0234">DNA repair</keyword>
<comment type="similarity">
    <text evidence="1">Belongs to the helicase family.</text>
</comment>
<keyword evidence="1" id="KW-0547">Nucleotide-binding</keyword>
<dbReference type="InterPro" id="IPR010285">
    <property type="entry name" value="DNA_helicase_pif1-like_DEAD"/>
</dbReference>
<feature type="domain" description="DNA helicase Pif1-like DEAD-box helicase" evidence="3">
    <location>
        <begin position="1093"/>
        <end position="1310"/>
    </location>
</feature>
<dbReference type="EMBL" id="KV918786">
    <property type="protein sequence ID" value="OSX79796.1"/>
    <property type="molecule type" value="Genomic_DNA"/>
</dbReference>
<feature type="domain" description="Helitron helicase-like" evidence="4">
    <location>
        <begin position="427"/>
        <end position="608"/>
    </location>
</feature>
<feature type="domain" description="DNA helicase Pif1-like 2B" evidence="5">
    <location>
        <begin position="1456"/>
        <end position="1502"/>
    </location>
</feature>
<protein>
    <recommendedName>
        <fullName evidence="1">ATP-dependent DNA helicase</fullName>
        <ecNumber evidence="1">5.6.2.3</ecNumber>
    </recommendedName>
</protein>
<keyword evidence="1" id="KW-0067">ATP-binding</keyword>
<proteinExistence type="inferred from homology"/>
<dbReference type="GO" id="GO:0000723">
    <property type="term" value="P:telomere maintenance"/>
    <property type="evidence" value="ECO:0007669"/>
    <property type="project" value="InterPro"/>
</dbReference>
<dbReference type="InterPro" id="IPR027417">
    <property type="entry name" value="P-loop_NTPase"/>
</dbReference>
<keyword evidence="1" id="KW-0347">Helicase</keyword>
<dbReference type="InterPro" id="IPR025476">
    <property type="entry name" value="Helitron_helicase-like"/>
</dbReference>
<keyword evidence="1" id="KW-0233">DNA recombination</keyword>
<name>A0A1X6PGC3_PORUM</name>